<dbReference type="PANTHER" id="PTHR34137:SF1">
    <property type="entry name" value="EXODEOXYRIBONUCLEASE 7 SMALL SUBUNIT"/>
    <property type="match status" value="1"/>
</dbReference>
<dbReference type="InterPro" id="IPR037004">
    <property type="entry name" value="Exonuc_VII_ssu_sf"/>
</dbReference>
<evidence type="ECO:0000313" key="8">
    <source>
        <dbReference type="Proteomes" id="UP000714380"/>
    </source>
</evidence>
<organism evidence="7 8">
    <name type="scientific">Thalassolituus marinus</name>
    <dbReference type="NCBI Taxonomy" id="671053"/>
    <lineage>
        <taxon>Bacteria</taxon>
        <taxon>Pseudomonadati</taxon>
        <taxon>Pseudomonadota</taxon>
        <taxon>Gammaproteobacteria</taxon>
        <taxon>Oceanospirillales</taxon>
        <taxon>Oceanospirillaceae</taxon>
        <taxon>Thalassolituus</taxon>
    </lineage>
</organism>
<dbReference type="RefSeq" id="WP_225671973.1">
    <property type="nucleotide sequence ID" value="NZ_JAEDAH010000016.1"/>
</dbReference>
<keyword evidence="4 6" id="KW-0378">Hydrolase</keyword>
<comment type="function">
    <text evidence="6">Bidirectionally degrades single-stranded DNA into large acid-insoluble oligonucleotides, which are then degraded further into small acid-soluble oligonucleotides.</text>
</comment>
<evidence type="ECO:0000256" key="4">
    <source>
        <dbReference type="ARBA" id="ARBA00022801"/>
    </source>
</evidence>
<evidence type="ECO:0000313" key="7">
    <source>
        <dbReference type="EMBL" id="MCA6062706.1"/>
    </source>
</evidence>
<dbReference type="SUPFAM" id="SSF116842">
    <property type="entry name" value="XseB-like"/>
    <property type="match status" value="1"/>
</dbReference>
<gene>
    <name evidence="6" type="primary">xseB</name>
    <name evidence="7" type="ORF">I9W95_03700</name>
</gene>
<evidence type="ECO:0000256" key="3">
    <source>
        <dbReference type="ARBA" id="ARBA00022722"/>
    </source>
</evidence>
<reference evidence="7 8" key="1">
    <citation type="submission" date="2020-12" db="EMBL/GenBank/DDBJ databases">
        <title>Novel Thalassolituus-related marine hydrocarbonoclastic bacteria mediated algae-derived hydrocarbons mineralization in twilight zone of the northern South China Sea.</title>
        <authorList>
            <person name="Dong C."/>
        </authorList>
    </citation>
    <scope>NUCLEOTIDE SEQUENCE [LARGE SCALE GENOMIC DNA]</scope>
    <source>
        <strain evidence="7 8">IMCC1826</strain>
    </source>
</reference>
<comment type="similarity">
    <text evidence="1 6">Belongs to the XseB family.</text>
</comment>
<dbReference type="Gene3D" id="1.10.287.1040">
    <property type="entry name" value="Exonuclease VII, small subunit"/>
    <property type="match status" value="1"/>
</dbReference>
<sequence>MSDSKTPFEFESALGELEQLVAKMEGGDLSLEDSLQAFEQGIRLTRQCQQALASAEQRVQILLEQNGESVAQPFQPQGE</sequence>
<keyword evidence="8" id="KW-1185">Reference proteome</keyword>
<evidence type="ECO:0000256" key="6">
    <source>
        <dbReference type="HAMAP-Rule" id="MF_00337"/>
    </source>
</evidence>
<keyword evidence="2 6" id="KW-0963">Cytoplasm</keyword>
<evidence type="ECO:0000256" key="2">
    <source>
        <dbReference type="ARBA" id="ARBA00022490"/>
    </source>
</evidence>
<evidence type="ECO:0000256" key="5">
    <source>
        <dbReference type="ARBA" id="ARBA00022839"/>
    </source>
</evidence>
<accession>A0ABS7ZLW3</accession>
<protein>
    <recommendedName>
        <fullName evidence="6">Exodeoxyribonuclease 7 small subunit</fullName>
        <ecNumber evidence="6">3.1.11.6</ecNumber>
    </recommendedName>
    <alternativeName>
        <fullName evidence="6">Exodeoxyribonuclease VII small subunit</fullName>
        <shortName evidence="6">Exonuclease VII small subunit</shortName>
    </alternativeName>
</protein>
<dbReference type="EC" id="3.1.11.6" evidence="6"/>
<dbReference type="EMBL" id="JAEDAH010000016">
    <property type="protein sequence ID" value="MCA6062706.1"/>
    <property type="molecule type" value="Genomic_DNA"/>
</dbReference>
<dbReference type="InterPro" id="IPR003761">
    <property type="entry name" value="Exonuc_VII_S"/>
</dbReference>
<dbReference type="Proteomes" id="UP000714380">
    <property type="component" value="Unassembled WGS sequence"/>
</dbReference>
<dbReference type="PIRSF" id="PIRSF006488">
    <property type="entry name" value="Exonuc_VII_S"/>
    <property type="match status" value="1"/>
</dbReference>
<name>A0ABS7ZLW3_9GAMM</name>
<comment type="subcellular location">
    <subcellularLocation>
        <location evidence="6">Cytoplasm</location>
    </subcellularLocation>
</comment>
<dbReference type="HAMAP" id="MF_00337">
    <property type="entry name" value="Exonuc_7_S"/>
    <property type="match status" value="1"/>
</dbReference>
<keyword evidence="3 6" id="KW-0540">Nuclease</keyword>
<dbReference type="PANTHER" id="PTHR34137">
    <property type="entry name" value="EXODEOXYRIBONUCLEASE 7 SMALL SUBUNIT"/>
    <property type="match status" value="1"/>
</dbReference>
<dbReference type="Pfam" id="PF02609">
    <property type="entry name" value="Exonuc_VII_S"/>
    <property type="match status" value="1"/>
</dbReference>
<comment type="caution">
    <text evidence="7">The sequence shown here is derived from an EMBL/GenBank/DDBJ whole genome shotgun (WGS) entry which is preliminary data.</text>
</comment>
<dbReference type="GO" id="GO:0008855">
    <property type="term" value="F:exodeoxyribonuclease VII activity"/>
    <property type="evidence" value="ECO:0007669"/>
    <property type="project" value="UniProtKB-EC"/>
</dbReference>
<comment type="subunit">
    <text evidence="6">Heterooligomer composed of large and small subunits.</text>
</comment>
<evidence type="ECO:0000256" key="1">
    <source>
        <dbReference type="ARBA" id="ARBA00009998"/>
    </source>
</evidence>
<keyword evidence="5 6" id="KW-0269">Exonuclease</keyword>
<proteinExistence type="inferred from homology"/>
<comment type="catalytic activity">
    <reaction evidence="6">
        <text>Exonucleolytic cleavage in either 5'- to 3'- or 3'- to 5'-direction to yield nucleoside 5'-phosphates.</text>
        <dbReference type="EC" id="3.1.11.6"/>
    </reaction>
</comment>
<dbReference type="NCBIfam" id="TIGR01280">
    <property type="entry name" value="xseB"/>
    <property type="match status" value="1"/>
</dbReference>
<dbReference type="NCBIfam" id="NF002140">
    <property type="entry name" value="PRK00977.1-4"/>
    <property type="match status" value="1"/>
</dbReference>